<reference evidence="2 3" key="1">
    <citation type="submission" date="2021-10" db="EMBL/GenBank/DDBJ databases">
        <title>Anaerobic single-cell dispensing facilitates the cultivation of human gut bacteria.</title>
        <authorList>
            <person name="Afrizal A."/>
        </authorList>
    </citation>
    <scope>NUCLEOTIDE SEQUENCE [LARGE SCALE GENOMIC DNA]</scope>
    <source>
        <strain evidence="2 3">CLA-AA-H224</strain>
    </source>
</reference>
<comment type="caution">
    <text evidence="2">The sequence shown here is derived from an EMBL/GenBank/DDBJ whole genome shotgun (WGS) entry which is preliminary data.</text>
</comment>
<dbReference type="InterPro" id="IPR001466">
    <property type="entry name" value="Beta-lactam-related"/>
</dbReference>
<dbReference type="PANTHER" id="PTHR43283:SF7">
    <property type="entry name" value="BETA-LACTAMASE-RELATED DOMAIN-CONTAINING PROTEIN"/>
    <property type="match status" value="1"/>
</dbReference>
<accession>A0AAE3E656</accession>
<sequence length="476" mass="53928">MQEQKLERITPAQAGLDPRCIINMMDRMEKEHINITSFMLLRHGKVLCEASYEPYDATQLRTVYSLSKTFTSMAVGIAAGEGKIDLDEKIIDLFAAEIENGKIQVGKELDSLTVRHLLRMSTGQEKEPGGSDCWDDMVSAFLREPFHEMPGEVFRYNSIATYMLSESLKKKGIDLEHYLEEKLLTPMGISGTRWLRDPKGICVGGFGFSLYPEVIAKLGQMILQGGIWNGIQLVPKDYIDMATSKQIENGDDPDSDWAQGYGYQMWRCRHNAVRGDGMYGQFCIIHKETDTVLAMTAVTSDMQGEMNAYYDEVLLKYQDEPLSEDEKTMEVLKKRLNELHYVRPLPEDDGSAVPDAFKKINLSLTSFFDLSLNIEGNMLTLTGKDGEIWYRAERGCWSKISRKVHCSPFYTEKDSMDTPVIGAWGVKNGVLTIRVYEIEFLEEDTLTLTEAEDGIHVSFANTTIPSNPRDYVKKVI</sequence>
<dbReference type="InterPro" id="IPR012338">
    <property type="entry name" value="Beta-lactam/transpept-like"/>
</dbReference>
<name>A0AAE3E656_9FIRM</name>
<dbReference type="Proteomes" id="UP001198200">
    <property type="component" value="Unassembled WGS sequence"/>
</dbReference>
<protein>
    <submittedName>
        <fullName evidence="2">Beta-lactamase family protein</fullName>
    </submittedName>
</protein>
<dbReference type="SUPFAM" id="SSF56601">
    <property type="entry name" value="beta-lactamase/transpeptidase-like"/>
    <property type="match status" value="1"/>
</dbReference>
<evidence type="ECO:0000259" key="1">
    <source>
        <dbReference type="Pfam" id="PF00144"/>
    </source>
</evidence>
<evidence type="ECO:0000313" key="3">
    <source>
        <dbReference type="Proteomes" id="UP001198200"/>
    </source>
</evidence>
<evidence type="ECO:0000313" key="2">
    <source>
        <dbReference type="EMBL" id="MCC2222674.1"/>
    </source>
</evidence>
<organism evidence="2 3">
    <name type="scientific">Anthropogastromicrobium aceti</name>
    <dbReference type="NCBI Taxonomy" id="2981768"/>
    <lineage>
        <taxon>Bacteria</taxon>
        <taxon>Bacillati</taxon>
        <taxon>Bacillota</taxon>
        <taxon>Clostridia</taxon>
        <taxon>Lachnospirales</taxon>
        <taxon>Lachnospiraceae</taxon>
        <taxon>Anthropogastromicrobium</taxon>
    </lineage>
</organism>
<dbReference type="InterPro" id="IPR050789">
    <property type="entry name" value="Diverse_Enzym_Activities"/>
</dbReference>
<dbReference type="AlphaFoldDB" id="A0AAE3E656"/>
<keyword evidence="3" id="KW-1185">Reference proteome</keyword>
<gene>
    <name evidence="2" type="ORF">LKD48_13760</name>
</gene>
<dbReference type="Gene3D" id="3.40.710.10">
    <property type="entry name" value="DD-peptidase/beta-lactamase superfamily"/>
    <property type="match status" value="1"/>
</dbReference>
<dbReference type="EMBL" id="JAJEQN010000044">
    <property type="protein sequence ID" value="MCC2222674.1"/>
    <property type="molecule type" value="Genomic_DNA"/>
</dbReference>
<dbReference type="RefSeq" id="WP_308732307.1">
    <property type="nucleotide sequence ID" value="NZ_JAJEQN010000044.1"/>
</dbReference>
<proteinExistence type="predicted"/>
<feature type="domain" description="Beta-lactamase-related" evidence="1">
    <location>
        <begin position="27"/>
        <end position="301"/>
    </location>
</feature>
<dbReference type="PANTHER" id="PTHR43283">
    <property type="entry name" value="BETA-LACTAMASE-RELATED"/>
    <property type="match status" value="1"/>
</dbReference>
<dbReference type="Pfam" id="PF00144">
    <property type="entry name" value="Beta-lactamase"/>
    <property type="match status" value="1"/>
</dbReference>